<evidence type="ECO:0000256" key="1">
    <source>
        <dbReference type="SAM" id="MobiDB-lite"/>
    </source>
</evidence>
<feature type="region of interest" description="Disordered" evidence="1">
    <location>
        <begin position="108"/>
        <end position="145"/>
    </location>
</feature>
<evidence type="ECO:0000313" key="2">
    <source>
        <dbReference type="EMBL" id="KAG0718905.1"/>
    </source>
</evidence>
<dbReference type="AlphaFoldDB" id="A0A8J5CRY3"/>
<evidence type="ECO:0000313" key="3">
    <source>
        <dbReference type="Proteomes" id="UP000770661"/>
    </source>
</evidence>
<name>A0A8J5CRY3_CHIOP</name>
<keyword evidence="3" id="KW-1185">Reference proteome</keyword>
<comment type="caution">
    <text evidence="2">The sequence shown here is derived from an EMBL/GenBank/DDBJ whole genome shotgun (WGS) entry which is preliminary data.</text>
</comment>
<sequence length="314" mass="35155">MSFRLFLVLFNLHEDRDSSLTLHRGERRAVRCLLHSFPLCRALRGPACPPRVAAASEEEQPLGLVLLTGVFAAESWRKNHHQSPAGQWRVGRVPCVCRGRGTSVLCHTSASRGLLPHRPQPRSSRGRPDSPPRRHEHEHGHEHEHVAWARASDTPCFPLRHKENGVPSLAAAAHAPARPGFPWAPWVKAGVSAGLRRARARHCRRGRSGCFRSSSRKFLAQVRPYLEGRAPQQAWAVPRCLRETPPDFKYWEDGSDEYHPLQGSLLPLWKFRPDLCRGLAVSDLCCSPVFPDLFAAAYTDPSASISSPKYFGFT</sequence>
<protein>
    <submittedName>
        <fullName evidence="2">Dynein intermediate chain 1, axonemal</fullName>
    </submittedName>
</protein>
<proteinExistence type="predicted"/>
<dbReference type="Proteomes" id="UP000770661">
    <property type="component" value="Unassembled WGS sequence"/>
</dbReference>
<feature type="compositionally biased region" description="Basic and acidic residues" evidence="1">
    <location>
        <begin position="126"/>
        <end position="145"/>
    </location>
</feature>
<dbReference type="EMBL" id="JACEEZ010015315">
    <property type="protein sequence ID" value="KAG0718905.1"/>
    <property type="molecule type" value="Genomic_DNA"/>
</dbReference>
<organism evidence="2 3">
    <name type="scientific">Chionoecetes opilio</name>
    <name type="common">Atlantic snow crab</name>
    <name type="synonym">Cancer opilio</name>
    <dbReference type="NCBI Taxonomy" id="41210"/>
    <lineage>
        <taxon>Eukaryota</taxon>
        <taxon>Metazoa</taxon>
        <taxon>Ecdysozoa</taxon>
        <taxon>Arthropoda</taxon>
        <taxon>Crustacea</taxon>
        <taxon>Multicrustacea</taxon>
        <taxon>Malacostraca</taxon>
        <taxon>Eumalacostraca</taxon>
        <taxon>Eucarida</taxon>
        <taxon>Decapoda</taxon>
        <taxon>Pleocyemata</taxon>
        <taxon>Brachyura</taxon>
        <taxon>Eubrachyura</taxon>
        <taxon>Majoidea</taxon>
        <taxon>Majidae</taxon>
        <taxon>Chionoecetes</taxon>
    </lineage>
</organism>
<dbReference type="OrthoDB" id="6372332at2759"/>
<gene>
    <name evidence="2" type="primary">Dnai1</name>
    <name evidence="2" type="ORF">GWK47_051560</name>
</gene>
<accession>A0A8J5CRY3</accession>
<reference evidence="2" key="1">
    <citation type="submission" date="2020-07" db="EMBL/GenBank/DDBJ databases">
        <title>The High-quality genome of the commercially important snow crab, Chionoecetes opilio.</title>
        <authorList>
            <person name="Jeong J.-H."/>
            <person name="Ryu S."/>
        </authorList>
    </citation>
    <scope>NUCLEOTIDE SEQUENCE</scope>
    <source>
        <strain evidence="2">MADBK_172401_WGS</strain>
        <tissue evidence="2">Digestive gland</tissue>
    </source>
</reference>